<gene>
    <name evidence="5" type="ORF">SAMN05421835_11880</name>
</gene>
<evidence type="ECO:0000313" key="5">
    <source>
        <dbReference type="EMBL" id="SFK32991.1"/>
    </source>
</evidence>
<dbReference type="InterPro" id="IPR050641">
    <property type="entry name" value="RIFMO-like"/>
</dbReference>
<dbReference type="Pfam" id="PF01494">
    <property type="entry name" value="FAD_binding_3"/>
    <property type="match status" value="1"/>
</dbReference>
<dbReference type="Gene3D" id="3.40.30.120">
    <property type="match status" value="1"/>
</dbReference>
<dbReference type="PRINTS" id="PR00420">
    <property type="entry name" value="RNGMNOXGNASE"/>
</dbReference>
<dbReference type="GO" id="GO:0016709">
    <property type="term" value="F:oxidoreductase activity, acting on paired donors, with incorporation or reduction of molecular oxygen, NAD(P)H as one donor, and incorporation of one atom of oxygen"/>
    <property type="evidence" value="ECO:0007669"/>
    <property type="project" value="UniProtKB-ARBA"/>
</dbReference>
<feature type="domain" description="FAD-binding" evidence="4">
    <location>
        <begin position="3"/>
        <end position="353"/>
    </location>
</feature>
<keyword evidence="3" id="KW-0274">FAD</keyword>
<dbReference type="Gene3D" id="3.50.50.60">
    <property type="entry name" value="FAD/NAD(P)-binding domain"/>
    <property type="match status" value="2"/>
</dbReference>
<evidence type="ECO:0000313" key="6">
    <source>
        <dbReference type="Proteomes" id="UP000199025"/>
    </source>
</evidence>
<dbReference type="GO" id="GO:0071949">
    <property type="term" value="F:FAD binding"/>
    <property type="evidence" value="ECO:0007669"/>
    <property type="project" value="InterPro"/>
</dbReference>
<evidence type="ECO:0000259" key="4">
    <source>
        <dbReference type="Pfam" id="PF01494"/>
    </source>
</evidence>
<dbReference type="EMBL" id="FORP01000018">
    <property type="protein sequence ID" value="SFK32991.1"/>
    <property type="molecule type" value="Genomic_DNA"/>
</dbReference>
<keyword evidence="2" id="KW-0285">Flavoprotein</keyword>
<evidence type="ECO:0000256" key="1">
    <source>
        <dbReference type="ARBA" id="ARBA00001974"/>
    </source>
</evidence>
<proteinExistence type="predicted"/>
<dbReference type="SUPFAM" id="SSF51905">
    <property type="entry name" value="FAD/NAD(P)-binding domain"/>
    <property type="match status" value="1"/>
</dbReference>
<sequence>MNADVVIAGGGPNGLFLACELRRAGVTPLVLERLAEISTQPKANGLVGRVVQAMDYRGLYERLSGRPGPPTPTPVYQFAGFGLDLRAVAGNPLYTLPIPQRVLEERLDAYAAELGVAVRRGWELESFEQDDDGVTLEVRTPAGRQRLRTRFLVGADGAHSTVRKQAGIGFPGSTDDRFVTRTGLVVIRDPGLVPETGELEVPDEGRVRPLQWHWTPRGAFAFASFEPGVHFIGSAEWDQPAVDGPVTFEEVRDAFCRVVGRDVVVEPAPGAAEWKRRAGSNARQAERYREGRVLLFGDAAHVHPSFGGPGLNLGLQDGLNLAWKLAAELGGWAPDGLLDTYHRERHPVGRRVLLHTVAQVALLSPGEDVRAVRQIFGELLDEDVVRRRIAELLAGADVRYEMSAAPHPLLGRWMPDLPLGTTRVGEVMRAGRAVLLDFTGEFGEAVEPWRDRVDHLRAETPEPPAPAVLVRPDGYVAWAGGSGLDEALRTWFGAVTAVAG</sequence>
<comment type="cofactor">
    <cofactor evidence="1">
        <name>FAD</name>
        <dbReference type="ChEBI" id="CHEBI:57692"/>
    </cofactor>
</comment>
<dbReference type="STRING" id="115433.SAMN05421835_11880"/>
<dbReference type="InterPro" id="IPR036188">
    <property type="entry name" value="FAD/NAD-bd_sf"/>
</dbReference>
<evidence type="ECO:0000256" key="3">
    <source>
        <dbReference type="ARBA" id="ARBA00022827"/>
    </source>
</evidence>
<dbReference type="Gene3D" id="3.30.70.2450">
    <property type="match status" value="1"/>
</dbReference>
<dbReference type="InterPro" id="IPR002938">
    <property type="entry name" value="FAD-bd"/>
</dbReference>
<reference evidence="5 6" key="1">
    <citation type="submission" date="2016-10" db="EMBL/GenBank/DDBJ databases">
        <authorList>
            <person name="de Groot N.N."/>
        </authorList>
    </citation>
    <scope>NUCLEOTIDE SEQUENCE [LARGE SCALE GENOMIC DNA]</scope>
    <source>
        <strain evidence="5 6">DSM 44468</strain>
    </source>
</reference>
<protein>
    <submittedName>
        <fullName evidence="5">2-polyprenyl-6-methoxyphenol hydroxylase</fullName>
    </submittedName>
</protein>
<keyword evidence="6" id="KW-1185">Reference proteome</keyword>
<name>A0A1I3YNY7_9PSEU</name>
<dbReference type="RefSeq" id="WP_091512555.1">
    <property type="nucleotide sequence ID" value="NZ_FORP01000018.1"/>
</dbReference>
<dbReference type="Pfam" id="PF21274">
    <property type="entry name" value="Rng_hyd_C"/>
    <property type="match status" value="1"/>
</dbReference>
<evidence type="ECO:0000256" key="2">
    <source>
        <dbReference type="ARBA" id="ARBA00022630"/>
    </source>
</evidence>
<dbReference type="PANTHER" id="PTHR43004">
    <property type="entry name" value="TRK SYSTEM POTASSIUM UPTAKE PROTEIN"/>
    <property type="match status" value="1"/>
</dbReference>
<dbReference type="AlphaFoldDB" id="A0A1I3YNY7"/>
<accession>A0A1I3YNY7</accession>
<dbReference type="OrthoDB" id="4141215at2"/>
<organism evidence="5 6">
    <name type="scientific">Amycolatopsis sacchari</name>
    <dbReference type="NCBI Taxonomy" id="115433"/>
    <lineage>
        <taxon>Bacteria</taxon>
        <taxon>Bacillati</taxon>
        <taxon>Actinomycetota</taxon>
        <taxon>Actinomycetes</taxon>
        <taxon>Pseudonocardiales</taxon>
        <taxon>Pseudonocardiaceae</taxon>
        <taxon>Amycolatopsis</taxon>
    </lineage>
</organism>
<dbReference type="PANTHER" id="PTHR43004:SF19">
    <property type="entry name" value="BINDING MONOOXYGENASE, PUTATIVE (JCVI)-RELATED"/>
    <property type="match status" value="1"/>
</dbReference>
<dbReference type="Proteomes" id="UP000199025">
    <property type="component" value="Unassembled WGS sequence"/>
</dbReference>